<keyword evidence="2" id="KW-1185">Reference proteome</keyword>
<dbReference type="InterPro" id="IPR010583">
    <property type="entry name" value="MipA"/>
</dbReference>
<dbReference type="AlphaFoldDB" id="A0A1M5M9Z3"/>
<evidence type="ECO:0000313" key="1">
    <source>
        <dbReference type="EMBL" id="SHG74055.1"/>
    </source>
</evidence>
<accession>A0A1M5M9Z3</accession>
<dbReference type="Proteomes" id="UP000184520">
    <property type="component" value="Unassembled WGS sequence"/>
</dbReference>
<sequence length="329" mass="36214">MDKQHDIYQPEYGIHSLSEDGHSKERILKKLNFIMCLLAFALGSASSRADANDADVSDSPNRNLTGFEGLNEQQPLWEVGVGGGMVEVPNYPASGETNSVALALPYVIYRGDIFRLGGQGGARAVFFEKSDFEVDLSVSGALSAESEAGSAREGMPELDFMFEIGPQLIYKIKDYTFSGGGKARLNARMQARAVFSTDFGRIDSRGYVFEPTIRYQQRGVFLPDTGFSLAARMTWGTEKLHDYFYQVSPEYVTALRPAYDARGGYLGAEISTSLAFPIAKNLRGFLGASVQLHHGSANEGSPLYEEDITYSFGVGFVWRAYQSEAKSNW</sequence>
<protein>
    <submittedName>
        <fullName evidence="1">Outer membrane scaffolding protein for murein synthesis, MipA/OmpV family</fullName>
    </submittedName>
</protein>
<evidence type="ECO:0000313" key="2">
    <source>
        <dbReference type="Proteomes" id="UP000184520"/>
    </source>
</evidence>
<gene>
    <name evidence="1" type="ORF">SAMN05216361_2955</name>
</gene>
<dbReference type="RefSeq" id="WP_245819210.1">
    <property type="nucleotide sequence ID" value="NZ_FQWD01000004.1"/>
</dbReference>
<name>A0A1M5M9Z3_9ALTE</name>
<dbReference type="STRING" id="634436.SAMN05216361_2955"/>
<dbReference type="Pfam" id="PF06629">
    <property type="entry name" value="MipA"/>
    <property type="match status" value="1"/>
</dbReference>
<proteinExistence type="predicted"/>
<dbReference type="EMBL" id="FQWD01000004">
    <property type="protein sequence ID" value="SHG74055.1"/>
    <property type="molecule type" value="Genomic_DNA"/>
</dbReference>
<organism evidence="1 2">
    <name type="scientific">Marisediminitalea aggregata</name>
    <dbReference type="NCBI Taxonomy" id="634436"/>
    <lineage>
        <taxon>Bacteria</taxon>
        <taxon>Pseudomonadati</taxon>
        <taxon>Pseudomonadota</taxon>
        <taxon>Gammaproteobacteria</taxon>
        <taxon>Alteromonadales</taxon>
        <taxon>Alteromonadaceae</taxon>
        <taxon>Marisediminitalea</taxon>
    </lineage>
</organism>
<reference evidence="2" key="1">
    <citation type="submission" date="2016-11" db="EMBL/GenBank/DDBJ databases">
        <authorList>
            <person name="Varghese N."/>
            <person name="Submissions S."/>
        </authorList>
    </citation>
    <scope>NUCLEOTIDE SEQUENCE [LARGE SCALE GENOMIC DNA]</scope>
    <source>
        <strain evidence="2">CGMCC 1.8995</strain>
    </source>
</reference>